<dbReference type="PATRIC" id="fig|1339316.3.peg.3752"/>
<protein>
    <recommendedName>
        <fullName evidence="4">Lipoprotein</fullName>
    </recommendedName>
</protein>
<evidence type="ECO:0000313" key="2">
    <source>
        <dbReference type="EMBL" id="EXY89382.1"/>
    </source>
</evidence>
<evidence type="ECO:0008006" key="4">
    <source>
        <dbReference type="Google" id="ProtNLM"/>
    </source>
</evidence>
<organism evidence="2 3">
    <name type="scientific">Bacteroides fragilis str. 3998T(B)3</name>
    <dbReference type="NCBI Taxonomy" id="1339316"/>
    <lineage>
        <taxon>Bacteria</taxon>
        <taxon>Pseudomonadati</taxon>
        <taxon>Bacteroidota</taxon>
        <taxon>Bacteroidia</taxon>
        <taxon>Bacteroidales</taxon>
        <taxon>Bacteroidaceae</taxon>
        <taxon>Bacteroides</taxon>
    </lineage>
</organism>
<comment type="caution">
    <text evidence="2">The sequence shown here is derived from an EMBL/GenBank/DDBJ whole genome shotgun (WGS) entry which is preliminary data.</text>
</comment>
<keyword evidence="1" id="KW-0732">Signal</keyword>
<dbReference type="AlphaFoldDB" id="A0A015U3J8"/>
<reference evidence="2 3" key="1">
    <citation type="submission" date="2014-02" db="EMBL/GenBank/DDBJ databases">
        <authorList>
            <person name="Sears C."/>
            <person name="Carroll K."/>
            <person name="Sack B.R."/>
            <person name="Qadri F."/>
            <person name="Myers L.L."/>
            <person name="Chung G.-T."/>
            <person name="Escheverria P."/>
            <person name="Fraser C.M."/>
            <person name="Sadzewicz L."/>
            <person name="Shefchek K.A."/>
            <person name="Tallon L."/>
            <person name="Das S.P."/>
            <person name="Daugherty S."/>
            <person name="Mongodin E.F."/>
        </authorList>
    </citation>
    <scope>NUCLEOTIDE SEQUENCE [LARGE SCALE GENOMIC DNA]</scope>
    <source>
        <strain evidence="3">3998T(B)3</strain>
    </source>
</reference>
<accession>A0A015U3J8</accession>
<dbReference type="Proteomes" id="UP000020773">
    <property type="component" value="Unassembled WGS sequence"/>
</dbReference>
<proteinExistence type="predicted"/>
<evidence type="ECO:0000256" key="1">
    <source>
        <dbReference type="SAM" id="SignalP"/>
    </source>
</evidence>
<evidence type="ECO:0000313" key="3">
    <source>
        <dbReference type="Proteomes" id="UP000020773"/>
    </source>
</evidence>
<feature type="chain" id="PRO_5001476929" description="Lipoprotein" evidence="1">
    <location>
        <begin position="22"/>
        <end position="98"/>
    </location>
</feature>
<dbReference type="PROSITE" id="PS51257">
    <property type="entry name" value="PROKAR_LIPOPROTEIN"/>
    <property type="match status" value="1"/>
</dbReference>
<sequence length="98" mass="10074">MKKLMFAVIACAMGLSGCSSEDDCATNPEPAGDVTEIKLSAGIQGVATRSPVSTNDNITAPFVASATTGDYTTNASNAITLICCMSLSFDSCKNTLIK</sequence>
<dbReference type="EMBL" id="JGDB01000253">
    <property type="protein sequence ID" value="EXY89382.1"/>
    <property type="molecule type" value="Genomic_DNA"/>
</dbReference>
<dbReference type="RefSeq" id="WP_226806971.1">
    <property type="nucleotide sequence ID" value="NZ_JGDB01000253.1"/>
</dbReference>
<name>A0A015U3J8_BACFG</name>
<feature type="signal peptide" evidence="1">
    <location>
        <begin position="1"/>
        <end position="21"/>
    </location>
</feature>
<gene>
    <name evidence="2" type="ORF">M125_3968</name>
</gene>